<dbReference type="RefSeq" id="WP_147744852.1">
    <property type="nucleotide sequence ID" value="NZ_VRUR01000002.1"/>
</dbReference>
<dbReference type="InterPro" id="IPR045455">
    <property type="entry name" value="NrS-1_pol-like_helicase"/>
</dbReference>
<dbReference type="Proteomes" id="UP000321456">
    <property type="component" value="Unassembled WGS sequence"/>
</dbReference>
<evidence type="ECO:0000259" key="1">
    <source>
        <dbReference type="Pfam" id="PF19263"/>
    </source>
</evidence>
<protein>
    <recommendedName>
        <fullName evidence="1">NrS-1 polymerase-like helicase domain-containing protein</fullName>
    </recommendedName>
</protein>
<dbReference type="InterPro" id="IPR027417">
    <property type="entry name" value="P-loop_NTPase"/>
</dbReference>
<proteinExistence type="predicted"/>
<evidence type="ECO:0000313" key="2">
    <source>
        <dbReference type="EMBL" id="TXN36081.1"/>
    </source>
</evidence>
<comment type="caution">
    <text evidence="2">The sequence shown here is derived from an EMBL/GenBank/DDBJ whole genome shotgun (WGS) entry which is preliminary data.</text>
</comment>
<dbReference type="Gene3D" id="3.40.50.300">
    <property type="entry name" value="P-loop containing nucleotide triphosphate hydrolases"/>
    <property type="match status" value="1"/>
</dbReference>
<feature type="domain" description="NrS-1 polymerase-like helicase" evidence="1">
    <location>
        <begin position="145"/>
        <end position="250"/>
    </location>
</feature>
<dbReference type="Pfam" id="PF19263">
    <property type="entry name" value="DUF5906"/>
    <property type="match status" value="1"/>
</dbReference>
<evidence type="ECO:0000313" key="3">
    <source>
        <dbReference type="Proteomes" id="UP000321456"/>
    </source>
</evidence>
<reference evidence="2 3" key="1">
    <citation type="submission" date="2019-08" db="EMBL/GenBank/DDBJ databases">
        <title>Professor.</title>
        <authorList>
            <person name="Park J.S."/>
        </authorList>
    </citation>
    <scope>NUCLEOTIDE SEQUENCE [LARGE SCALE GENOMIC DNA]</scope>
    <source>
        <strain evidence="2 3">176CP5-101</strain>
    </source>
</reference>
<sequence>MDKAKKKKHLKKRKKDSPENYARVGIIYFKIIWVSNRFESIVRNFVRWSRQELLVDFSDNKHLLKKIKIYDGFGMFPDNTKNGYVKSEYNLLNRYDSFLYEPKEGEWGYVRAFLMHIFGEQYNLGLRYFQTLYMYPKVILPVLVLVSKARETGKTTFLNFVMAIFGNNAVMLNNEMIGSSFNGSYAWKNIICIDEAGLNHNNLDEKIKLLSTAKTIEVNEKFVPHYSLPFYGKLIIASNKENSFLRIDSEEVRYFIRKLKKPKTHDSFFLDKMIGQIPAFIYHLSQMEEPDFNKSRQLFTVKELKNDSLKAVVEESKSYVYKELQESFIELFANNDISDSIVHATPTDIKQRFFINNHKIDRVQVKKALKDEFGFKKEGLSRYVPFGIRNMSSKTGRPWVIEKRIFMEE</sequence>
<dbReference type="EMBL" id="VRUR01000002">
    <property type="protein sequence ID" value="TXN36081.1"/>
    <property type="molecule type" value="Genomic_DNA"/>
</dbReference>
<gene>
    <name evidence="2" type="ORF">FVB32_16105</name>
</gene>
<dbReference type="SUPFAM" id="SSF52540">
    <property type="entry name" value="P-loop containing nucleoside triphosphate hydrolases"/>
    <property type="match status" value="1"/>
</dbReference>
<keyword evidence="3" id="KW-1185">Reference proteome</keyword>
<organism evidence="2 3">
    <name type="scientific">Flagellimonas hymeniacidonis</name>
    <dbReference type="NCBI Taxonomy" id="2603628"/>
    <lineage>
        <taxon>Bacteria</taxon>
        <taxon>Pseudomonadati</taxon>
        <taxon>Bacteroidota</taxon>
        <taxon>Flavobacteriia</taxon>
        <taxon>Flavobacteriales</taxon>
        <taxon>Flavobacteriaceae</taxon>
        <taxon>Flagellimonas</taxon>
    </lineage>
</organism>
<dbReference type="AlphaFoldDB" id="A0A5C8V410"/>
<name>A0A5C8V410_9FLAO</name>
<accession>A0A5C8V410</accession>